<keyword evidence="3" id="KW-1185">Reference proteome</keyword>
<proteinExistence type="predicted"/>
<feature type="region of interest" description="Disordered" evidence="1">
    <location>
        <begin position="216"/>
        <end position="235"/>
    </location>
</feature>
<evidence type="ECO:0000256" key="1">
    <source>
        <dbReference type="SAM" id="MobiDB-lite"/>
    </source>
</evidence>
<dbReference type="VEuPathDB" id="CryptoDB:CmeUKMEL1_14685"/>
<comment type="caution">
    <text evidence="2">The sequence shown here is derived from an EMBL/GenBank/DDBJ whole genome shotgun (WGS) entry which is preliminary data.</text>
</comment>
<accession>A0A2P4Z4F4</accession>
<gene>
    <name evidence="2" type="ORF">CmeUKMEL1_14685</name>
</gene>
<dbReference type="OrthoDB" id="341529at2759"/>
<name>A0A2P4Z4F4_9CRYT</name>
<organism evidence="2 3">
    <name type="scientific">Cryptosporidium meleagridis</name>
    <dbReference type="NCBI Taxonomy" id="93969"/>
    <lineage>
        <taxon>Eukaryota</taxon>
        <taxon>Sar</taxon>
        <taxon>Alveolata</taxon>
        <taxon>Apicomplexa</taxon>
        <taxon>Conoidasida</taxon>
        <taxon>Coccidia</taxon>
        <taxon>Eucoccidiorida</taxon>
        <taxon>Eimeriorina</taxon>
        <taxon>Cryptosporidiidae</taxon>
        <taxon>Cryptosporidium</taxon>
    </lineage>
</organism>
<dbReference type="AlphaFoldDB" id="A0A2P4Z4F4"/>
<sequence length="343" mass="39776">MSCSNNEKTYQEDDYLIILHKDECSNDRELEEATKLNLGGCYYIYQRTEFIDDSENYHRFPSQILLKRINLLKTYIKTSNLNIPLNINRLKEMINEILSLDAGFLQKIGSIHKEIENLKICIASNFENNIKNFSPNIEYKKKIQKSIDFIYWLLKRKTDFYCSESETQEFFNLNKIKNESKVSDEFKGLSQIESEVSFEQKIDDISSNNKIIELDASKKIQDDQGNASPDKDMNHFNLNDNSSLRSVIESEQFMNGTENDSNDNSNIDDIDSDISQRSEPIINKNRIHKLYRRAGTVINGNNTSITSDAKLDKNKYLKLIETYKGLTKSAEIKENVSANQTKF</sequence>
<evidence type="ECO:0000313" key="3">
    <source>
        <dbReference type="Proteomes" id="UP000236928"/>
    </source>
</evidence>
<dbReference type="EMBL" id="JIBK01000048">
    <property type="protein sequence ID" value="POM84896.1"/>
    <property type="molecule type" value="Genomic_DNA"/>
</dbReference>
<reference evidence="2 3" key="1">
    <citation type="submission" date="2014-04" db="EMBL/GenBank/DDBJ databases">
        <title>Comparative Genomics of Cryptosporidium Species.</title>
        <authorList>
            <person name="Silva J.C."/>
            <person name="Su Q."/>
            <person name="Chalmers R."/>
            <person name="Chibucos M.C."/>
            <person name="Elwin K."/>
            <person name="Godinez A."/>
            <person name="Guo F."/>
            <person name="Huynh K."/>
            <person name="Orvis J."/>
            <person name="Ott S."/>
            <person name="Sadzewicz L."/>
            <person name="Sengamalay N."/>
            <person name="Shetty A."/>
            <person name="Sun M."/>
            <person name="Tallon L."/>
            <person name="Xiao L."/>
            <person name="Zhang H."/>
            <person name="Fraser C.M."/>
            <person name="Zhu G."/>
            <person name="Kissinger J."/>
            <person name="Widmer G."/>
        </authorList>
    </citation>
    <scope>NUCLEOTIDE SEQUENCE [LARGE SCALE GENOMIC DNA]</scope>
    <source>
        <strain evidence="2 3">UKMEL1</strain>
    </source>
</reference>
<protein>
    <submittedName>
        <fullName evidence="2">Uncharacterized protein</fullName>
    </submittedName>
</protein>
<dbReference type="Proteomes" id="UP000236928">
    <property type="component" value="Unassembled WGS sequence"/>
</dbReference>
<evidence type="ECO:0000313" key="2">
    <source>
        <dbReference type="EMBL" id="POM84896.1"/>
    </source>
</evidence>